<accession>A0A2P8Q850</accession>
<evidence type="ECO:0000313" key="2">
    <source>
        <dbReference type="Proteomes" id="UP000240429"/>
    </source>
</evidence>
<sequence length="64" mass="6965">MGTGGNRELTDAIRELYDRASLVACDDVPFDAARKLFGENEGLRTPKTVLSLAPFNGPSEVILR</sequence>
<comment type="caution">
    <text evidence="1">The sequence shown here is derived from an EMBL/GenBank/DDBJ whole genome shotgun (WGS) entry which is preliminary data.</text>
</comment>
<dbReference type="OrthoDB" id="148799at2"/>
<dbReference type="AlphaFoldDB" id="A0A2P8Q850"/>
<proteinExistence type="predicted"/>
<dbReference type="RefSeq" id="WP_107017063.1">
    <property type="nucleotide sequence ID" value="NZ_KZ679042.1"/>
</dbReference>
<evidence type="ECO:0000313" key="1">
    <source>
        <dbReference type="EMBL" id="PSM42426.1"/>
    </source>
</evidence>
<keyword evidence="2" id="KW-1185">Reference proteome</keyword>
<protein>
    <submittedName>
        <fullName evidence="1">Uncharacterized protein</fullName>
    </submittedName>
</protein>
<dbReference type="EMBL" id="PYBJ01000008">
    <property type="protein sequence ID" value="PSM42426.1"/>
    <property type="molecule type" value="Genomic_DNA"/>
</dbReference>
<name>A0A2P8Q850_9ACTN</name>
<dbReference type="Proteomes" id="UP000240429">
    <property type="component" value="Unassembled WGS sequence"/>
</dbReference>
<gene>
    <name evidence="1" type="ORF">C6Y14_14470</name>
</gene>
<reference evidence="1 2" key="1">
    <citation type="submission" date="2018-03" db="EMBL/GenBank/DDBJ databases">
        <title>Streptomyces dioscori sp. nov., a novel endophytic actinobacterium isolated from bulbil of Dioscorea bulbifera L.</title>
        <authorList>
            <person name="Zhikuan W."/>
        </authorList>
    </citation>
    <scope>NUCLEOTIDE SEQUENCE [LARGE SCALE GENOMIC DNA]</scope>
    <source>
        <strain evidence="1 2">A217</strain>
    </source>
</reference>
<organism evidence="1 2">
    <name type="scientific">Streptomyces dioscori</name>
    <dbReference type="NCBI Taxonomy" id="2109333"/>
    <lineage>
        <taxon>Bacteria</taxon>
        <taxon>Bacillati</taxon>
        <taxon>Actinomycetota</taxon>
        <taxon>Actinomycetes</taxon>
        <taxon>Kitasatosporales</taxon>
        <taxon>Streptomycetaceae</taxon>
        <taxon>Streptomyces</taxon>
        <taxon>Streptomyces aurantiacus group</taxon>
    </lineage>
</organism>